<dbReference type="SUPFAM" id="SSF52402">
    <property type="entry name" value="Adenine nucleotide alpha hydrolases-like"/>
    <property type="match status" value="1"/>
</dbReference>
<keyword evidence="8 9" id="KW-0315">Glutamine amidotransferase</keyword>
<feature type="binding site" evidence="10">
    <location>
        <begin position="221"/>
        <end position="227"/>
    </location>
    <ligand>
        <name>ATP</name>
        <dbReference type="ChEBI" id="CHEBI:30616"/>
    </ligand>
</feature>
<dbReference type="EMBL" id="JALJEJ010000004">
    <property type="protein sequence ID" value="MCJ8210299.1"/>
    <property type="molecule type" value="Genomic_DNA"/>
</dbReference>
<dbReference type="CDD" id="cd01997">
    <property type="entry name" value="GMP_synthase_C"/>
    <property type="match status" value="1"/>
</dbReference>
<keyword evidence="6 9" id="KW-0658">Purine biosynthesis</keyword>
<reference evidence="12" key="1">
    <citation type="submission" date="2022-04" db="EMBL/GenBank/DDBJ databases">
        <title>Mucilaginibacter sp. RS28 isolated from freshwater.</title>
        <authorList>
            <person name="Ko S.-R."/>
        </authorList>
    </citation>
    <scope>NUCLEOTIDE SEQUENCE</scope>
    <source>
        <strain evidence="12">RS28</strain>
    </source>
</reference>
<keyword evidence="3 9" id="KW-0436">Ligase</keyword>
<comment type="caution">
    <text evidence="12">The sequence shown here is derived from an EMBL/GenBank/DDBJ whole genome shotgun (WGS) entry which is preliminary data.</text>
</comment>
<feature type="active site" evidence="9">
    <location>
        <position position="167"/>
    </location>
</feature>
<dbReference type="InterPro" id="IPR014729">
    <property type="entry name" value="Rossmann-like_a/b/a_fold"/>
</dbReference>
<feature type="active site" description="Nucleophile" evidence="9">
    <location>
        <position position="79"/>
    </location>
</feature>
<dbReference type="PANTHER" id="PTHR11922:SF2">
    <property type="entry name" value="GMP SYNTHASE [GLUTAMINE-HYDROLYZING]"/>
    <property type="match status" value="1"/>
</dbReference>
<dbReference type="InterPro" id="IPR029062">
    <property type="entry name" value="Class_I_gatase-like"/>
</dbReference>
<evidence type="ECO:0000256" key="6">
    <source>
        <dbReference type="ARBA" id="ARBA00022755"/>
    </source>
</evidence>
<evidence type="ECO:0000256" key="3">
    <source>
        <dbReference type="ARBA" id="ARBA00022598"/>
    </source>
</evidence>
<dbReference type="Pfam" id="PF02540">
    <property type="entry name" value="NAD_synthase"/>
    <property type="match status" value="1"/>
</dbReference>
<dbReference type="FunFam" id="3.40.50.880:FF:000001">
    <property type="entry name" value="GMP synthase [glutamine-hydrolyzing]"/>
    <property type="match status" value="1"/>
</dbReference>
<evidence type="ECO:0000313" key="12">
    <source>
        <dbReference type="EMBL" id="MCJ8210299.1"/>
    </source>
</evidence>
<dbReference type="Pfam" id="PF00117">
    <property type="entry name" value="GATase"/>
    <property type="match status" value="1"/>
</dbReference>
<evidence type="ECO:0000256" key="2">
    <source>
        <dbReference type="ARBA" id="ARBA00005153"/>
    </source>
</evidence>
<keyword evidence="5 9" id="KW-0332">GMP biosynthesis</keyword>
<dbReference type="SUPFAM" id="SSF52317">
    <property type="entry name" value="Class I glutamine amidotransferase-like"/>
    <property type="match status" value="1"/>
</dbReference>
<dbReference type="SUPFAM" id="SSF54810">
    <property type="entry name" value="GMP synthetase C-terminal dimerisation domain"/>
    <property type="match status" value="1"/>
</dbReference>
<comment type="catalytic activity">
    <reaction evidence="9">
        <text>XMP + L-glutamine + ATP + H2O = GMP + L-glutamate + AMP + diphosphate + 2 H(+)</text>
        <dbReference type="Rhea" id="RHEA:11680"/>
        <dbReference type="ChEBI" id="CHEBI:15377"/>
        <dbReference type="ChEBI" id="CHEBI:15378"/>
        <dbReference type="ChEBI" id="CHEBI:29985"/>
        <dbReference type="ChEBI" id="CHEBI:30616"/>
        <dbReference type="ChEBI" id="CHEBI:33019"/>
        <dbReference type="ChEBI" id="CHEBI:57464"/>
        <dbReference type="ChEBI" id="CHEBI:58115"/>
        <dbReference type="ChEBI" id="CHEBI:58359"/>
        <dbReference type="ChEBI" id="CHEBI:456215"/>
        <dbReference type="EC" id="6.3.5.2"/>
    </reaction>
</comment>
<evidence type="ECO:0000313" key="13">
    <source>
        <dbReference type="Proteomes" id="UP001139450"/>
    </source>
</evidence>
<gene>
    <name evidence="9 12" type="primary">guaA</name>
    <name evidence="12" type="ORF">MUY27_11320</name>
</gene>
<dbReference type="Gene3D" id="3.30.300.10">
    <property type="match status" value="1"/>
</dbReference>
<accession>A0A9X2B967</accession>
<comment type="function">
    <text evidence="1 9">Catalyzes the synthesis of GMP from XMP.</text>
</comment>
<dbReference type="Gene3D" id="3.40.50.620">
    <property type="entry name" value="HUPs"/>
    <property type="match status" value="1"/>
</dbReference>
<keyword evidence="7 9" id="KW-0067">ATP-binding</keyword>
<dbReference type="EC" id="6.3.5.2" evidence="9"/>
<dbReference type="InterPro" id="IPR025777">
    <property type="entry name" value="GMPS_ATP_PPase_dom"/>
</dbReference>
<dbReference type="GO" id="GO:0005524">
    <property type="term" value="F:ATP binding"/>
    <property type="evidence" value="ECO:0007669"/>
    <property type="project" value="UniProtKB-UniRule"/>
</dbReference>
<sequence length="509" mass="56554">MQEKILILDFGSQFTQLIARRVRELNIYCEIHPFNNFPEVDSTVKGIILSGSPYSVRQADAPQFDFARHHRTLPILGVCYGAQYIAHYNAGEVSPSSTREYGRANLQYIADGNPLFKEIPQHSQVWMSHADTIQNVPADFEIIASTDSVRVAAYHIKDTQTFGIQFHPEVTHSIDGKQLLQNFLVDICGCAQDWTPDSFIETTIASLKDKLGDDKVVLGLSGGVDSSVAAVLLHHAIGKNLYCIFVDNGLLRKDEFESVLESYKHMGLNVKGVDAKQRFYDALEGLSDPEKKRKAIGRVFIEVFDDEAHQVQDVKWLGQGTIYPDVIESVSVKGPSATIKSHHNVGGLPDFMKLKVVEPLNTLFKDEVRKVGKALGIDANILGRHPFPGPGLAIRILGEVTPEKVRILQEADAIYINNLRSAGVYDKVWQAGTIFLPVQSVGVMGDERTYENVVALRAVESVDGMTADWCHLPYDLLAKISNEIINNVKGINRVVYDISSKPPATIEWE</sequence>
<organism evidence="12 13">
    <name type="scientific">Mucilaginibacter straminoryzae</name>
    <dbReference type="NCBI Taxonomy" id="2932774"/>
    <lineage>
        <taxon>Bacteria</taxon>
        <taxon>Pseudomonadati</taxon>
        <taxon>Bacteroidota</taxon>
        <taxon>Sphingobacteriia</taxon>
        <taxon>Sphingobacteriales</taxon>
        <taxon>Sphingobacteriaceae</taxon>
        <taxon>Mucilaginibacter</taxon>
    </lineage>
</organism>
<dbReference type="CDD" id="cd01742">
    <property type="entry name" value="GATase1_GMP_Synthase"/>
    <property type="match status" value="1"/>
</dbReference>
<evidence type="ECO:0000256" key="4">
    <source>
        <dbReference type="ARBA" id="ARBA00022741"/>
    </source>
</evidence>
<dbReference type="PRINTS" id="PR00096">
    <property type="entry name" value="GATASE"/>
</dbReference>
<feature type="active site" evidence="9">
    <location>
        <position position="169"/>
    </location>
</feature>
<evidence type="ECO:0000256" key="1">
    <source>
        <dbReference type="ARBA" id="ARBA00002332"/>
    </source>
</evidence>
<proteinExistence type="inferred from homology"/>
<evidence type="ECO:0000256" key="9">
    <source>
        <dbReference type="HAMAP-Rule" id="MF_00344"/>
    </source>
</evidence>
<dbReference type="NCBIfam" id="NF000848">
    <property type="entry name" value="PRK00074.1"/>
    <property type="match status" value="1"/>
</dbReference>
<keyword evidence="13" id="KW-1185">Reference proteome</keyword>
<dbReference type="InterPro" id="IPR001674">
    <property type="entry name" value="GMP_synth_C"/>
</dbReference>
<feature type="domain" description="GMPS ATP-PPase" evidence="11">
    <location>
        <begin position="194"/>
        <end position="384"/>
    </location>
</feature>
<comment type="pathway">
    <text evidence="2 9">Purine metabolism; GMP biosynthesis; GMP from XMP (L-Gln route): step 1/1.</text>
</comment>
<evidence type="ECO:0000256" key="10">
    <source>
        <dbReference type="PROSITE-ProRule" id="PRU00886"/>
    </source>
</evidence>
<dbReference type="GO" id="GO:0003921">
    <property type="term" value="F:GMP synthase activity"/>
    <property type="evidence" value="ECO:0007669"/>
    <property type="project" value="InterPro"/>
</dbReference>
<dbReference type="FunFam" id="3.30.300.10:FF:000002">
    <property type="entry name" value="GMP synthase [glutamine-hydrolyzing]"/>
    <property type="match status" value="1"/>
</dbReference>
<dbReference type="Gene3D" id="3.40.50.880">
    <property type="match status" value="1"/>
</dbReference>
<dbReference type="InterPro" id="IPR022955">
    <property type="entry name" value="GMP_synthase"/>
</dbReference>
<dbReference type="PROSITE" id="PS51273">
    <property type="entry name" value="GATASE_TYPE_1"/>
    <property type="match status" value="1"/>
</dbReference>
<protein>
    <recommendedName>
        <fullName evidence="9">GMP synthase [glutamine-hydrolyzing]</fullName>
        <ecNumber evidence="9">6.3.5.2</ecNumber>
    </recommendedName>
    <alternativeName>
        <fullName evidence="9">GMP synthetase</fullName>
    </alternativeName>
    <alternativeName>
        <fullName evidence="9">Glutamine amidotransferase</fullName>
    </alternativeName>
</protein>
<dbReference type="AlphaFoldDB" id="A0A9X2B967"/>
<dbReference type="RefSeq" id="WP_245130135.1">
    <property type="nucleotide sequence ID" value="NZ_JALJEJ010000004.1"/>
</dbReference>
<dbReference type="InterPro" id="IPR017926">
    <property type="entry name" value="GATASE"/>
</dbReference>
<evidence type="ECO:0000259" key="11">
    <source>
        <dbReference type="PROSITE" id="PS51553"/>
    </source>
</evidence>
<dbReference type="InterPro" id="IPR022310">
    <property type="entry name" value="NAD/GMP_synthase"/>
</dbReference>
<dbReference type="PANTHER" id="PTHR11922">
    <property type="entry name" value="GMP SYNTHASE-RELATED"/>
    <property type="match status" value="1"/>
</dbReference>
<dbReference type="InterPro" id="IPR004739">
    <property type="entry name" value="GMP_synth_GATase"/>
</dbReference>
<keyword evidence="4 9" id="KW-0547">Nucleotide-binding</keyword>
<evidence type="ECO:0000256" key="5">
    <source>
        <dbReference type="ARBA" id="ARBA00022749"/>
    </source>
</evidence>
<dbReference type="FunFam" id="3.40.50.620:FF:000001">
    <property type="entry name" value="GMP synthase [glutamine-hydrolyzing]"/>
    <property type="match status" value="1"/>
</dbReference>
<dbReference type="HAMAP" id="MF_00344">
    <property type="entry name" value="GMP_synthase"/>
    <property type="match status" value="1"/>
</dbReference>
<dbReference type="NCBIfam" id="TIGR00884">
    <property type="entry name" value="guaA_Cterm"/>
    <property type="match status" value="1"/>
</dbReference>
<dbReference type="NCBIfam" id="TIGR00888">
    <property type="entry name" value="guaA_Nterm"/>
    <property type="match status" value="1"/>
</dbReference>
<dbReference type="PRINTS" id="PR00097">
    <property type="entry name" value="ANTSNTHASEII"/>
</dbReference>
<name>A0A9X2B967_9SPHI</name>
<evidence type="ECO:0000256" key="8">
    <source>
        <dbReference type="ARBA" id="ARBA00022962"/>
    </source>
</evidence>
<dbReference type="GO" id="GO:0005829">
    <property type="term" value="C:cytosol"/>
    <property type="evidence" value="ECO:0007669"/>
    <property type="project" value="TreeGrafter"/>
</dbReference>
<dbReference type="Proteomes" id="UP001139450">
    <property type="component" value="Unassembled WGS sequence"/>
</dbReference>
<comment type="subunit">
    <text evidence="9">Homodimer.</text>
</comment>
<dbReference type="PROSITE" id="PS51553">
    <property type="entry name" value="GMPS_ATP_PPASE"/>
    <property type="match status" value="1"/>
</dbReference>
<evidence type="ECO:0000256" key="7">
    <source>
        <dbReference type="ARBA" id="ARBA00022840"/>
    </source>
</evidence>
<dbReference type="Pfam" id="PF00958">
    <property type="entry name" value="GMP_synt_C"/>
    <property type="match status" value="1"/>
</dbReference>